<evidence type="ECO:0000313" key="3">
    <source>
        <dbReference type="Proteomes" id="UP000008549"/>
    </source>
</evidence>
<reference evidence="2 3" key="2">
    <citation type="journal article" date="2011" name="PLoS Genet.">
        <title>Caenorhabditis briggsae recombinant inbred line genotypes reveal inter-strain incompatibility and the evolution of recombination.</title>
        <authorList>
            <person name="Ross J.A."/>
            <person name="Koboldt D.C."/>
            <person name="Staisch J.E."/>
            <person name="Chamberlin H.M."/>
            <person name="Gupta B.P."/>
            <person name="Miller R.D."/>
            <person name="Baird S.E."/>
            <person name="Haag E.S."/>
        </authorList>
    </citation>
    <scope>NUCLEOTIDE SEQUENCE [LARGE SCALE GENOMIC DNA]</scope>
    <source>
        <strain evidence="2 3">AF16</strain>
    </source>
</reference>
<dbReference type="Proteomes" id="UP000008549">
    <property type="component" value="Unassembled WGS sequence"/>
</dbReference>
<dbReference type="WormBase" id="CBG22930">
    <property type="protein sequence ID" value="CBP47333"/>
    <property type="gene ID" value="WBGene00041378"/>
</dbReference>
<evidence type="ECO:0000313" key="2">
    <source>
        <dbReference type="EMBL" id="CAP39497.2"/>
    </source>
</evidence>
<keyword evidence="3" id="KW-1185">Reference proteome</keyword>
<reference evidence="2 3" key="1">
    <citation type="journal article" date="2003" name="PLoS Biol.">
        <title>The genome sequence of Caenorhabditis briggsae: a platform for comparative genomics.</title>
        <authorList>
            <person name="Stein L.D."/>
            <person name="Bao Z."/>
            <person name="Blasiar D."/>
            <person name="Blumenthal T."/>
            <person name="Brent M.R."/>
            <person name="Chen N."/>
            <person name="Chinwalla A."/>
            <person name="Clarke L."/>
            <person name="Clee C."/>
            <person name="Coghlan A."/>
            <person name="Coulson A."/>
            <person name="D'Eustachio P."/>
            <person name="Fitch D.H."/>
            <person name="Fulton L.A."/>
            <person name="Fulton R.E."/>
            <person name="Griffiths-Jones S."/>
            <person name="Harris T.W."/>
            <person name="Hillier L.W."/>
            <person name="Kamath R."/>
            <person name="Kuwabara P.E."/>
            <person name="Mardis E.R."/>
            <person name="Marra M.A."/>
            <person name="Miner T.L."/>
            <person name="Minx P."/>
            <person name="Mullikin J.C."/>
            <person name="Plumb R.W."/>
            <person name="Rogers J."/>
            <person name="Schein J.E."/>
            <person name="Sohrmann M."/>
            <person name="Spieth J."/>
            <person name="Stajich J.E."/>
            <person name="Wei C."/>
            <person name="Willey D."/>
            <person name="Wilson R.K."/>
            <person name="Durbin R."/>
            <person name="Waterston R.H."/>
        </authorList>
    </citation>
    <scope>NUCLEOTIDE SEQUENCE [LARGE SCALE GENOMIC DNA]</scope>
    <source>
        <strain evidence="2 3">AF16</strain>
    </source>
</reference>
<sequence>MRHLLLSLVVLPALLNAFSVVRNTPEPGDPEDLTQDLTFKQFVPFYVNMLELAITKKIQRHYQDSHVLCGQTDVVP</sequence>
<evidence type="ECO:0000256" key="1">
    <source>
        <dbReference type="SAM" id="SignalP"/>
    </source>
</evidence>
<dbReference type="GeneID" id="8585017"/>
<feature type="chain" id="PRO_5002731338" evidence="1">
    <location>
        <begin position="18"/>
        <end position="76"/>
    </location>
</feature>
<accession>A8Y3M8</accession>
<dbReference type="KEGG" id="cbr:CBG_22930"/>
<evidence type="ECO:0000313" key="4">
    <source>
        <dbReference type="WormBase" id="CBG22930"/>
    </source>
</evidence>
<dbReference type="CTD" id="8585017"/>
<name>A8Y3M8_CAEBR</name>
<proteinExistence type="predicted"/>
<protein>
    <submittedName>
        <fullName evidence="2">Protein CBG22930</fullName>
    </submittedName>
</protein>
<gene>
    <name evidence="2 4" type="ORF">CBG22930</name>
    <name evidence="2" type="ORF">CBG_22930</name>
</gene>
<dbReference type="RefSeq" id="XP_045097726.1">
    <property type="nucleotide sequence ID" value="XM_045244655.1"/>
</dbReference>
<dbReference type="EMBL" id="HE600964">
    <property type="protein sequence ID" value="CAP39497.2"/>
    <property type="molecule type" value="Genomic_DNA"/>
</dbReference>
<dbReference type="AlphaFoldDB" id="A8Y3M8"/>
<keyword evidence="1" id="KW-0732">Signal</keyword>
<dbReference type="HOGENOM" id="CLU_2656677_0_0_1"/>
<feature type="signal peptide" evidence="1">
    <location>
        <begin position="1"/>
        <end position="17"/>
    </location>
</feature>
<dbReference type="InParanoid" id="A8Y3M8"/>
<organism evidence="2 3">
    <name type="scientific">Caenorhabditis briggsae</name>
    <dbReference type="NCBI Taxonomy" id="6238"/>
    <lineage>
        <taxon>Eukaryota</taxon>
        <taxon>Metazoa</taxon>
        <taxon>Ecdysozoa</taxon>
        <taxon>Nematoda</taxon>
        <taxon>Chromadorea</taxon>
        <taxon>Rhabditida</taxon>
        <taxon>Rhabditina</taxon>
        <taxon>Rhabditomorpha</taxon>
        <taxon>Rhabditoidea</taxon>
        <taxon>Rhabditidae</taxon>
        <taxon>Peloderinae</taxon>
        <taxon>Caenorhabditis</taxon>
    </lineage>
</organism>